<evidence type="ECO:0000313" key="1">
    <source>
        <dbReference type="EMBL" id="KZV06874.1"/>
    </source>
</evidence>
<dbReference type="EMBL" id="KV055313">
    <property type="protein sequence ID" value="KZV06874.1"/>
    <property type="molecule type" value="Genomic_DNA"/>
</dbReference>
<accession>A0A2Z6ZWM5</accession>
<proteinExistence type="predicted"/>
<organism evidence="1 2">
    <name type="scientific">Dorcoceras hygrometricum</name>
    <dbReference type="NCBI Taxonomy" id="472368"/>
    <lineage>
        <taxon>Eukaryota</taxon>
        <taxon>Viridiplantae</taxon>
        <taxon>Streptophyta</taxon>
        <taxon>Embryophyta</taxon>
        <taxon>Tracheophyta</taxon>
        <taxon>Spermatophyta</taxon>
        <taxon>Magnoliopsida</taxon>
        <taxon>eudicotyledons</taxon>
        <taxon>Gunneridae</taxon>
        <taxon>Pentapetalae</taxon>
        <taxon>asterids</taxon>
        <taxon>lamiids</taxon>
        <taxon>Lamiales</taxon>
        <taxon>Gesneriaceae</taxon>
        <taxon>Didymocarpoideae</taxon>
        <taxon>Trichosporeae</taxon>
        <taxon>Loxocarpinae</taxon>
        <taxon>Dorcoceras</taxon>
    </lineage>
</organism>
<dbReference type="Proteomes" id="UP000250235">
    <property type="component" value="Unassembled WGS sequence"/>
</dbReference>
<protein>
    <submittedName>
        <fullName evidence="1">Uncharacterized protein</fullName>
    </submittedName>
</protein>
<gene>
    <name evidence="1" type="ORF">F511_45643</name>
</gene>
<sequence length="118" mass="13472">MRAGRAWWPRHARRFVRRCAVVERLSRAPRCAKIAHGGRCVAPMLGAVSRLEAGRCCKSLAQSLRNLLTIACATRWRIVRHAPHALRRACGRAPHATWWRRLPPRGLRPAVLRRCRDG</sequence>
<keyword evidence="2" id="KW-1185">Reference proteome</keyword>
<evidence type="ECO:0000313" key="2">
    <source>
        <dbReference type="Proteomes" id="UP000250235"/>
    </source>
</evidence>
<dbReference type="AlphaFoldDB" id="A0A2Z6ZWM5"/>
<reference evidence="1 2" key="1">
    <citation type="journal article" date="2015" name="Proc. Natl. Acad. Sci. U.S.A.">
        <title>The resurrection genome of Boea hygrometrica: A blueprint for survival of dehydration.</title>
        <authorList>
            <person name="Xiao L."/>
            <person name="Yang G."/>
            <person name="Zhang L."/>
            <person name="Yang X."/>
            <person name="Zhao S."/>
            <person name="Ji Z."/>
            <person name="Zhou Q."/>
            <person name="Hu M."/>
            <person name="Wang Y."/>
            <person name="Chen M."/>
            <person name="Xu Y."/>
            <person name="Jin H."/>
            <person name="Xiao X."/>
            <person name="Hu G."/>
            <person name="Bao F."/>
            <person name="Hu Y."/>
            <person name="Wan P."/>
            <person name="Li L."/>
            <person name="Deng X."/>
            <person name="Kuang T."/>
            <person name="Xiang C."/>
            <person name="Zhu J.K."/>
            <person name="Oliver M.J."/>
            <person name="He Y."/>
        </authorList>
    </citation>
    <scope>NUCLEOTIDE SEQUENCE [LARGE SCALE GENOMIC DNA]</scope>
    <source>
        <strain evidence="2">cv. XS01</strain>
    </source>
</reference>
<name>A0A2Z6ZWM5_9LAMI</name>